<protein>
    <submittedName>
        <fullName evidence="2">Uncharacterized protein</fullName>
    </submittedName>
</protein>
<sequence length="124" mass="13539">MVEAGVQGLHVPTALHTRCPRHAPHAAITGPRHAEVGHRLHTTPVRHLPPWSHHQPRHGEVMHGENLMTCIPSSRPQYSHLPTPAPWGGTTGGATRAAPGCASPSPRASRQRRAWRAARRIFKA</sequence>
<gene>
    <name evidence="2" type="ORF">E2C01_060178</name>
</gene>
<feature type="region of interest" description="Disordered" evidence="1">
    <location>
        <begin position="73"/>
        <end position="111"/>
    </location>
</feature>
<proteinExistence type="predicted"/>
<dbReference type="Proteomes" id="UP000324222">
    <property type="component" value="Unassembled WGS sequence"/>
</dbReference>
<reference evidence="2 3" key="1">
    <citation type="submission" date="2019-05" db="EMBL/GenBank/DDBJ databases">
        <title>Another draft genome of Portunus trituberculatus and its Hox gene families provides insights of decapod evolution.</title>
        <authorList>
            <person name="Jeong J.-H."/>
            <person name="Song I."/>
            <person name="Kim S."/>
            <person name="Choi T."/>
            <person name="Kim D."/>
            <person name="Ryu S."/>
            <person name="Kim W."/>
        </authorList>
    </citation>
    <scope>NUCLEOTIDE SEQUENCE [LARGE SCALE GENOMIC DNA]</scope>
    <source>
        <tissue evidence="2">Muscle</tissue>
    </source>
</reference>
<organism evidence="2 3">
    <name type="scientific">Portunus trituberculatus</name>
    <name type="common">Swimming crab</name>
    <name type="synonym">Neptunus trituberculatus</name>
    <dbReference type="NCBI Taxonomy" id="210409"/>
    <lineage>
        <taxon>Eukaryota</taxon>
        <taxon>Metazoa</taxon>
        <taxon>Ecdysozoa</taxon>
        <taxon>Arthropoda</taxon>
        <taxon>Crustacea</taxon>
        <taxon>Multicrustacea</taxon>
        <taxon>Malacostraca</taxon>
        <taxon>Eumalacostraca</taxon>
        <taxon>Eucarida</taxon>
        <taxon>Decapoda</taxon>
        <taxon>Pleocyemata</taxon>
        <taxon>Brachyura</taxon>
        <taxon>Eubrachyura</taxon>
        <taxon>Portunoidea</taxon>
        <taxon>Portunidae</taxon>
        <taxon>Portuninae</taxon>
        <taxon>Portunus</taxon>
    </lineage>
</organism>
<keyword evidence="3" id="KW-1185">Reference proteome</keyword>
<accession>A0A5B7H8L0</accession>
<dbReference type="AlphaFoldDB" id="A0A5B7H8L0"/>
<evidence type="ECO:0000313" key="2">
    <source>
        <dbReference type="EMBL" id="MPC66035.1"/>
    </source>
</evidence>
<feature type="compositionally biased region" description="Low complexity" evidence="1">
    <location>
        <begin position="93"/>
        <end position="108"/>
    </location>
</feature>
<name>A0A5B7H8L0_PORTR</name>
<evidence type="ECO:0000313" key="3">
    <source>
        <dbReference type="Proteomes" id="UP000324222"/>
    </source>
</evidence>
<evidence type="ECO:0000256" key="1">
    <source>
        <dbReference type="SAM" id="MobiDB-lite"/>
    </source>
</evidence>
<comment type="caution">
    <text evidence="2">The sequence shown here is derived from an EMBL/GenBank/DDBJ whole genome shotgun (WGS) entry which is preliminary data.</text>
</comment>
<dbReference type="EMBL" id="VSRR010024181">
    <property type="protein sequence ID" value="MPC66035.1"/>
    <property type="molecule type" value="Genomic_DNA"/>
</dbReference>